<evidence type="ECO:0000313" key="3">
    <source>
        <dbReference type="Proteomes" id="UP000709295"/>
    </source>
</evidence>
<feature type="region of interest" description="Disordered" evidence="1">
    <location>
        <begin position="26"/>
        <end position="86"/>
    </location>
</feature>
<reference evidence="2" key="1">
    <citation type="submission" date="2021-01" db="EMBL/GenBank/DDBJ databases">
        <title>Phytophthora aleatoria, a newly-described species from Pinus radiata is distinct from Phytophthora cactorum isolates based on comparative genomics.</title>
        <authorList>
            <person name="Mcdougal R."/>
            <person name="Panda P."/>
            <person name="Williams N."/>
            <person name="Studholme D.J."/>
        </authorList>
    </citation>
    <scope>NUCLEOTIDE SEQUENCE</scope>
    <source>
        <strain evidence="2">NZFS 4037</strain>
    </source>
</reference>
<protein>
    <submittedName>
        <fullName evidence="2">Uncharacterized protein</fullName>
    </submittedName>
</protein>
<feature type="non-terminal residue" evidence="2">
    <location>
        <position position="1"/>
    </location>
</feature>
<feature type="compositionally biased region" description="Low complexity" evidence="1">
    <location>
        <begin position="30"/>
        <end position="43"/>
    </location>
</feature>
<evidence type="ECO:0000256" key="1">
    <source>
        <dbReference type="SAM" id="MobiDB-lite"/>
    </source>
</evidence>
<feature type="compositionally biased region" description="Low complexity" evidence="1">
    <location>
        <begin position="50"/>
        <end position="63"/>
    </location>
</feature>
<dbReference type="Proteomes" id="UP000709295">
    <property type="component" value="Unassembled WGS sequence"/>
</dbReference>
<organism evidence="2 3">
    <name type="scientific">Phytophthora aleatoria</name>
    <dbReference type="NCBI Taxonomy" id="2496075"/>
    <lineage>
        <taxon>Eukaryota</taxon>
        <taxon>Sar</taxon>
        <taxon>Stramenopiles</taxon>
        <taxon>Oomycota</taxon>
        <taxon>Peronosporomycetes</taxon>
        <taxon>Peronosporales</taxon>
        <taxon>Peronosporaceae</taxon>
        <taxon>Phytophthora</taxon>
    </lineage>
</organism>
<evidence type="ECO:0000313" key="2">
    <source>
        <dbReference type="EMBL" id="KAG6945591.1"/>
    </source>
</evidence>
<keyword evidence="3" id="KW-1185">Reference proteome</keyword>
<name>A0A8J5I8B4_9STRA</name>
<dbReference type="EMBL" id="JAENGY010002070">
    <property type="protein sequence ID" value="KAG6945591.1"/>
    <property type="molecule type" value="Genomic_DNA"/>
</dbReference>
<accession>A0A8J5I8B4</accession>
<gene>
    <name evidence="2" type="ORF">JG688_00016484</name>
</gene>
<comment type="caution">
    <text evidence="2">The sequence shown here is derived from an EMBL/GenBank/DDBJ whole genome shotgun (WGS) entry which is preliminary data.</text>
</comment>
<dbReference type="AlphaFoldDB" id="A0A8J5I8B4"/>
<sequence length="86" mass="8503">DRITTGRAIIPDLGLTSAELVPDWQGRFFSAPGSPRQPAAAASAGGGDDGSSASGAPPAAHASPPDEEEKGSGGAWYPSAVGTTRI</sequence>
<proteinExistence type="predicted"/>